<sequence length="357" mass="40256">MKILQISPRYHPDIGGVETHVKEISERLAERGFEVEVVSTDPTGRLPENEIINGVAVRRFRSIAPDNAYFFAPQIYLYLKRARCDVIHAHGYHALPAFFAAMAKGDRKFVFTPHYHGRGHTPFRDLLHKPYRLIGSRIFEAADRVVCVSLFERGLLETDFDVPGERIERTTNGISLDEFQCDAGEKDLSKILYVGRLEEYKGVQHIIRALPHLGDRRLVVVGRGPYEGELKRLAEDLGVEERVEWLRDLSREELLDHYRSAGVFVMLSSFEAFGITVAEALASGTPCIVAEGSALEEFVDGKTCVGLSRPIVVDQLVERIGDLSGEVVGEGDLRRDNIRSWDEVADQHVKLYERLVG</sequence>
<protein>
    <submittedName>
        <fullName evidence="3">Glycosyltransferase family 4 protein</fullName>
    </submittedName>
</protein>
<dbReference type="PANTHER" id="PTHR45947:SF3">
    <property type="entry name" value="SULFOQUINOVOSYL TRANSFERASE SQD2"/>
    <property type="match status" value="1"/>
</dbReference>
<dbReference type="CDD" id="cd03801">
    <property type="entry name" value="GT4_PimA-like"/>
    <property type="match status" value="1"/>
</dbReference>
<dbReference type="InterPro" id="IPR028098">
    <property type="entry name" value="Glyco_trans_4-like_N"/>
</dbReference>
<dbReference type="Proteomes" id="UP001215956">
    <property type="component" value="Unassembled WGS sequence"/>
</dbReference>
<dbReference type="InterPro" id="IPR001296">
    <property type="entry name" value="Glyco_trans_1"/>
</dbReference>
<dbReference type="PANTHER" id="PTHR45947">
    <property type="entry name" value="SULFOQUINOVOSYL TRANSFERASE SQD2"/>
    <property type="match status" value="1"/>
</dbReference>
<proteinExistence type="predicted"/>
<name>A0ABT5XBD2_9EURY</name>
<evidence type="ECO:0000259" key="2">
    <source>
        <dbReference type="Pfam" id="PF13439"/>
    </source>
</evidence>
<dbReference type="InterPro" id="IPR050194">
    <property type="entry name" value="Glycosyltransferase_grp1"/>
</dbReference>
<dbReference type="Pfam" id="PF13439">
    <property type="entry name" value="Glyco_transf_4"/>
    <property type="match status" value="1"/>
</dbReference>
<dbReference type="RefSeq" id="WP_316967734.1">
    <property type="nucleotide sequence ID" value="NZ_JARFPL010000001.1"/>
</dbReference>
<keyword evidence="4" id="KW-1185">Reference proteome</keyword>
<evidence type="ECO:0000313" key="3">
    <source>
        <dbReference type="EMBL" id="MDF0592025.1"/>
    </source>
</evidence>
<dbReference type="Pfam" id="PF00534">
    <property type="entry name" value="Glycos_transf_1"/>
    <property type="match status" value="1"/>
</dbReference>
<dbReference type="EMBL" id="JARFPL010000001">
    <property type="protein sequence ID" value="MDF0592025.1"/>
    <property type="molecule type" value="Genomic_DNA"/>
</dbReference>
<accession>A0ABT5XBD2</accession>
<feature type="domain" description="Glycosyltransferase subfamily 4-like N-terminal" evidence="2">
    <location>
        <begin position="14"/>
        <end position="177"/>
    </location>
</feature>
<evidence type="ECO:0000259" key="1">
    <source>
        <dbReference type="Pfam" id="PF00534"/>
    </source>
</evidence>
<organism evidence="3 4">
    <name type="scientific">Candidatus Methanocrinis alkalitolerans</name>
    <dbReference type="NCBI Taxonomy" id="3033395"/>
    <lineage>
        <taxon>Archaea</taxon>
        <taxon>Methanobacteriati</taxon>
        <taxon>Methanobacteriota</taxon>
        <taxon>Stenosarchaea group</taxon>
        <taxon>Methanomicrobia</taxon>
        <taxon>Methanotrichales</taxon>
        <taxon>Methanotrichaceae</taxon>
        <taxon>Methanocrinis</taxon>
    </lineage>
</organism>
<dbReference type="Gene3D" id="3.40.50.2000">
    <property type="entry name" value="Glycogen Phosphorylase B"/>
    <property type="match status" value="2"/>
</dbReference>
<comment type="caution">
    <text evidence="3">The sequence shown here is derived from an EMBL/GenBank/DDBJ whole genome shotgun (WGS) entry which is preliminary data.</text>
</comment>
<dbReference type="SUPFAM" id="SSF53756">
    <property type="entry name" value="UDP-Glycosyltransferase/glycogen phosphorylase"/>
    <property type="match status" value="1"/>
</dbReference>
<feature type="domain" description="Glycosyl transferase family 1" evidence="1">
    <location>
        <begin position="187"/>
        <end position="303"/>
    </location>
</feature>
<gene>
    <name evidence="3" type="ORF">P0O24_00285</name>
</gene>
<reference evidence="3 4" key="1">
    <citation type="submission" date="2023-03" db="EMBL/GenBank/DDBJ databases">
        <title>Whole genome sequencing of Methanotrichaceae archaeon M04Ac.</title>
        <authorList>
            <person name="Khomyakova M.A."/>
            <person name="Merkel A.Y."/>
            <person name="Slobodkin A.I."/>
        </authorList>
    </citation>
    <scope>NUCLEOTIDE SEQUENCE [LARGE SCALE GENOMIC DNA]</scope>
    <source>
        <strain evidence="3 4">M04Ac</strain>
    </source>
</reference>
<evidence type="ECO:0000313" key="4">
    <source>
        <dbReference type="Proteomes" id="UP001215956"/>
    </source>
</evidence>